<dbReference type="GO" id="GO:0032933">
    <property type="term" value="P:SREBP signaling pathway"/>
    <property type="evidence" value="ECO:0007669"/>
    <property type="project" value="InterPro"/>
</dbReference>
<dbReference type="InterPro" id="IPR011598">
    <property type="entry name" value="bHLH_dom"/>
</dbReference>
<dbReference type="PANTHER" id="PTHR47336">
    <property type="entry name" value="TRANSCRIPTION FACTOR HMS1-RELATED"/>
    <property type="match status" value="1"/>
</dbReference>
<sequence length="953" mass="104444">MADQDQNALFGLDESNLGVAPSFLDDQDPQTVKSDPNGQPNIAADNQSFYDANWGFQDTPPYDSYSIAATTAAGATSLFQTTAPWELSPNQQHQQQHLPPNVSAAIDQSIVAPAGFYATPAPSNHHQRGGHPHTLPDTTLNLLTPAQQEKLRNIAMPAHLQYQSPKSEPSPGSATSDHKAAGLSSPDAHDSSKASRKRKSSADVDDEDDEDDENQPVKKTAHNMIEKRYRTNLNDKIAALRDSVPSLRIMSKSARGEDTTEDREELHGLTPAHKLNKATVLSKATEYIRHLEKRNNRLLDENSAMQNRIAAFEKLFMAGAMNGAMSPLQQPPTPMQYPQDQYINTPIGTPRGEPAQGMIPVPEDMKRIISAQMASGQPYPVPQQAYRGNPALMRQQQIQQQQQQMQQQGRWGNSSQYFGKLMVGSLAGLMIIEAVRENEQSNESPEGRGLYALPVQLLSYLGSHSHMHIGGYYISPAQIISHLKFLLFLGTFLWVFVPSLFVPSDKKPKKAHQLRESLQAAGSVASPIHVRRQAWLTAIQTVWVPKHNFILEAAALILKTMKLSLRNAIGVHGYQMLTGLTEEQEAARVKAWSIALDAQLAGGDVEINKSRLTLTLLASGTLPDTPSRLMLKALHVRVLLWDLGSKGLHNTVAKKLARSLWNDARNMNRALAQLRRNSEQVEDDLPEHLAALIEQECDVVLNNSVIQRAYNLAWNLATTEGVTEHCARTIQRALVTSLEATKDDGDAPRVVSTCLENALKTAPIGSGVQARALVARAVLVDEKRGANIAAALQNVQPTSEQKSLHQIAAIIDSSSMVQSPDVQMALKCAMAIAHLQRAKSTAAYPQEGLRLVEKIARPSATANMSLLGCTALFKLMEELYAHRPSTESFSTSLERLAGSLRIWIGSAPGEKCGLEQDVRHKMVDRCLSITKSVVGMETDTGYGSMSECEEDGC</sequence>
<dbReference type="InterPro" id="IPR052099">
    <property type="entry name" value="Regulatory_TF_Diverse"/>
</dbReference>
<dbReference type="CDD" id="cd11399">
    <property type="entry name" value="bHLHzip_scHMS1_like"/>
    <property type="match status" value="1"/>
</dbReference>
<evidence type="ECO:0000259" key="3">
    <source>
        <dbReference type="PROSITE" id="PS50888"/>
    </source>
</evidence>
<keyword evidence="1" id="KW-0175">Coiled coil</keyword>
<feature type="region of interest" description="Disordered" evidence="2">
    <location>
        <begin position="1"/>
        <end position="45"/>
    </location>
</feature>
<dbReference type="AlphaFoldDB" id="L2FFK9"/>
<dbReference type="Pfam" id="PF09427">
    <property type="entry name" value="DUF2014"/>
    <property type="match status" value="2"/>
</dbReference>
<dbReference type="SUPFAM" id="SSF47459">
    <property type="entry name" value="HLH, helix-loop-helix DNA-binding domain"/>
    <property type="match status" value="1"/>
</dbReference>
<protein>
    <submittedName>
        <fullName evidence="4">Sterol regulatory element binding protein sre1</fullName>
    </submittedName>
</protein>
<dbReference type="GO" id="GO:0046983">
    <property type="term" value="F:protein dimerization activity"/>
    <property type="evidence" value="ECO:0007669"/>
    <property type="project" value="InterPro"/>
</dbReference>
<feature type="region of interest" description="Disordered" evidence="2">
    <location>
        <begin position="116"/>
        <end position="139"/>
    </location>
</feature>
<organism evidence="4">
    <name type="scientific">Colletotrichum fructicola (strain Nara gc5)</name>
    <name type="common">Anthracnose fungus</name>
    <name type="synonym">Colletotrichum gloeosporioides (strain Nara gc5)</name>
    <dbReference type="NCBI Taxonomy" id="1213859"/>
    <lineage>
        <taxon>Eukaryota</taxon>
        <taxon>Fungi</taxon>
        <taxon>Dikarya</taxon>
        <taxon>Ascomycota</taxon>
        <taxon>Pezizomycotina</taxon>
        <taxon>Sordariomycetes</taxon>
        <taxon>Hypocreomycetidae</taxon>
        <taxon>Glomerellales</taxon>
        <taxon>Glomerellaceae</taxon>
        <taxon>Colletotrichum</taxon>
        <taxon>Colletotrichum gloeosporioides species complex</taxon>
    </lineage>
</organism>
<evidence type="ECO:0000256" key="1">
    <source>
        <dbReference type="SAM" id="Coils"/>
    </source>
</evidence>
<feature type="compositionally biased region" description="Acidic residues" evidence="2">
    <location>
        <begin position="203"/>
        <end position="214"/>
    </location>
</feature>
<feature type="domain" description="BHLH" evidence="3">
    <location>
        <begin position="217"/>
        <end position="291"/>
    </location>
</feature>
<evidence type="ECO:0000313" key="4">
    <source>
        <dbReference type="EMBL" id="ELA25194.1"/>
    </source>
</evidence>
<evidence type="ECO:0000256" key="2">
    <source>
        <dbReference type="SAM" id="MobiDB-lite"/>
    </source>
</evidence>
<gene>
    <name evidence="4" type="ORF">CGGC5_1937</name>
</gene>
<feature type="coiled-coil region" evidence="1">
    <location>
        <begin position="281"/>
        <end position="315"/>
    </location>
</feature>
<dbReference type="PROSITE" id="PS50888">
    <property type="entry name" value="BHLH"/>
    <property type="match status" value="1"/>
</dbReference>
<dbReference type="Pfam" id="PF00010">
    <property type="entry name" value="HLH"/>
    <property type="match status" value="1"/>
</dbReference>
<feature type="region of interest" description="Disordered" evidence="2">
    <location>
        <begin position="162"/>
        <end position="226"/>
    </location>
</feature>
<dbReference type="HOGENOM" id="CLU_008057_1_0_1"/>
<dbReference type="InterPro" id="IPR036638">
    <property type="entry name" value="HLH_DNA-bd_sf"/>
</dbReference>
<feature type="coiled-coil region" evidence="1">
    <location>
        <begin position="664"/>
        <end position="691"/>
    </location>
</feature>
<dbReference type="STRING" id="1213859.L2FFK9"/>
<dbReference type="EMBL" id="KB021180">
    <property type="protein sequence ID" value="ELA25194.1"/>
    <property type="molecule type" value="Genomic_DNA"/>
</dbReference>
<dbReference type="GO" id="GO:0045944">
    <property type="term" value="P:positive regulation of transcription by RNA polymerase II"/>
    <property type="evidence" value="ECO:0007669"/>
    <property type="project" value="InterPro"/>
</dbReference>
<name>L2FFK9_COLFN</name>
<dbReference type="InterPro" id="IPR019006">
    <property type="entry name" value="Sre1_C"/>
</dbReference>
<feature type="compositionally biased region" description="Polar residues" evidence="2">
    <location>
        <begin position="29"/>
        <end position="45"/>
    </location>
</feature>
<dbReference type="SMART" id="SM00353">
    <property type="entry name" value="HLH"/>
    <property type="match status" value="1"/>
</dbReference>
<dbReference type="Gene3D" id="4.10.280.10">
    <property type="entry name" value="Helix-loop-helix DNA-binding domain"/>
    <property type="match status" value="1"/>
</dbReference>
<feature type="compositionally biased region" description="Polar residues" evidence="2">
    <location>
        <begin position="162"/>
        <end position="175"/>
    </location>
</feature>
<reference evidence="4" key="1">
    <citation type="submission" date="2012-08" db="EMBL/GenBank/DDBJ databases">
        <title>Genome analysis of Colletotrichum orbiculare and Colletotrichum fructicola.</title>
        <authorList>
            <person name="Gan P.H.P."/>
            <person name="Ikeda K."/>
            <person name="Irieda H."/>
            <person name="Narusaka M."/>
            <person name="O'Connell R.J."/>
            <person name="Narusaka Y."/>
            <person name="Takano Y."/>
            <person name="Kubo Y."/>
            <person name="Shirasu K."/>
        </authorList>
    </citation>
    <scope>NUCLEOTIDE SEQUENCE</scope>
    <source>
        <strain evidence="4">Nara gc5</strain>
    </source>
</reference>
<proteinExistence type="predicted"/>
<accession>L2FFK9</accession>
<dbReference type="PANTHER" id="PTHR47336:SF2">
    <property type="entry name" value="TRANSCRIPTION FACTOR HMS1-RELATED"/>
    <property type="match status" value="1"/>
</dbReference>